<comment type="similarity">
    <text evidence="2">Belongs to the bacterial solute-binding protein 2 family.</text>
</comment>
<evidence type="ECO:0000313" key="5">
    <source>
        <dbReference type="EMBL" id="UOQ50306.1"/>
    </source>
</evidence>
<gene>
    <name evidence="5" type="ORF">MUN88_09715</name>
</gene>
<evidence type="ECO:0000256" key="3">
    <source>
        <dbReference type="SAM" id="Phobius"/>
    </source>
</evidence>
<keyword evidence="3" id="KW-0472">Membrane</keyword>
<dbReference type="InterPro" id="IPR028082">
    <property type="entry name" value="Peripla_BP_I"/>
</dbReference>
<dbReference type="Pfam" id="PF13407">
    <property type="entry name" value="Peripla_BP_4"/>
    <property type="match status" value="1"/>
</dbReference>
<protein>
    <submittedName>
        <fullName evidence="5">Sugar-binding protein</fullName>
    </submittedName>
</protein>
<comment type="subcellular location">
    <subcellularLocation>
        <location evidence="1">Cell envelope</location>
    </subcellularLocation>
</comment>
<dbReference type="PANTHER" id="PTHR30036:SF7">
    <property type="entry name" value="ABC TRANSPORTER PERIPLASMIC-BINDING PROTEIN YPHF"/>
    <property type="match status" value="1"/>
</dbReference>
<dbReference type="SUPFAM" id="SSF53822">
    <property type="entry name" value="Periplasmic binding protein-like I"/>
    <property type="match status" value="1"/>
</dbReference>
<dbReference type="EMBL" id="CP095072">
    <property type="protein sequence ID" value="UOQ50306.1"/>
    <property type="molecule type" value="Genomic_DNA"/>
</dbReference>
<reference evidence="5 6" key="1">
    <citation type="submission" date="2022-04" db="EMBL/GenBank/DDBJ databases">
        <title>Gracilibacillus sp. isolated from saltern.</title>
        <authorList>
            <person name="Won M."/>
            <person name="Lee C.-M."/>
            <person name="Woen H.-Y."/>
            <person name="Kwon S.-W."/>
        </authorList>
    </citation>
    <scope>NUCLEOTIDE SEQUENCE [LARGE SCALE GENOMIC DNA]</scope>
    <source>
        <strain evidence="5 6">SSWR10-1</strain>
    </source>
</reference>
<evidence type="ECO:0000259" key="4">
    <source>
        <dbReference type="Pfam" id="PF13407"/>
    </source>
</evidence>
<organism evidence="5 6">
    <name type="scientific">Gracilibacillus caseinilyticus</name>
    <dbReference type="NCBI Taxonomy" id="2932256"/>
    <lineage>
        <taxon>Bacteria</taxon>
        <taxon>Bacillati</taxon>
        <taxon>Bacillota</taxon>
        <taxon>Bacilli</taxon>
        <taxon>Bacillales</taxon>
        <taxon>Bacillaceae</taxon>
        <taxon>Gracilibacillus</taxon>
    </lineage>
</organism>
<accession>A0ABY4F779</accession>
<dbReference type="InterPro" id="IPR025997">
    <property type="entry name" value="SBP_2_dom"/>
</dbReference>
<sequence>MKYLKKGSLLILFLVPFSLMIYYGKETFYIESEMTAAHSYDYHFVLITEEVGNDYWRLIEKGAKEAAAKHNSYLEYIGPKVTDTEERLATLDRMIAAGVDGIITKGMNDDTFQELIQKAANRNIPVATVDTDNAQSGRAFYVGTNNYQAGYLAGKRLIEETEGPQKVGVIIGLSSAQNQVERLNGFRDSINESNRIELIDVAESHITELGAAQATYQLLKVHPDITAFFGTSALDGIGIVQGIKEMEPVQRPYVIAFDILPETLEEMEKGHIDATVAQYPEEMGIRAVNLMYQLKQHQHVSPIYFTDTGIVDSSDIHNGELIAPIEAGEAQ</sequence>
<name>A0ABY4F779_9BACI</name>
<keyword evidence="3" id="KW-1133">Transmembrane helix</keyword>
<dbReference type="InterPro" id="IPR050555">
    <property type="entry name" value="Bact_Solute-Bind_Prot2"/>
</dbReference>
<evidence type="ECO:0000313" key="6">
    <source>
        <dbReference type="Proteomes" id="UP000831782"/>
    </source>
</evidence>
<keyword evidence="6" id="KW-1185">Reference proteome</keyword>
<evidence type="ECO:0000256" key="2">
    <source>
        <dbReference type="ARBA" id="ARBA00007639"/>
    </source>
</evidence>
<evidence type="ECO:0000256" key="1">
    <source>
        <dbReference type="ARBA" id="ARBA00004196"/>
    </source>
</evidence>
<feature type="domain" description="Periplasmic binding protein" evidence="4">
    <location>
        <begin position="44"/>
        <end position="296"/>
    </location>
</feature>
<dbReference type="Proteomes" id="UP000831782">
    <property type="component" value="Chromosome"/>
</dbReference>
<keyword evidence="3" id="KW-0812">Transmembrane</keyword>
<dbReference type="Gene3D" id="3.40.50.2300">
    <property type="match status" value="2"/>
</dbReference>
<dbReference type="CDD" id="cd06314">
    <property type="entry name" value="PBP1_tmGBP"/>
    <property type="match status" value="1"/>
</dbReference>
<feature type="transmembrane region" description="Helical" evidence="3">
    <location>
        <begin position="7"/>
        <end position="24"/>
    </location>
</feature>
<proteinExistence type="inferred from homology"/>
<dbReference type="PANTHER" id="PTHR30036">
    <property type="entry name" value="D-XYLOSE-BINDING PERIPLASMIC PROTEIN"/>
    <property type="match status" value="1"/>
</dbReference>
<dbReference type="RefSeq" id="WP_244723837.1">
    <property type="nucleotide sequence ID" value="NZ_CP095072.1"/>
</dbReference>